<dbReference type="STRING" id="1255043.TVNIR_1251"/>
<evidence type="ECO:0000259" key="2">
    <source>
        <dbReference type="Pfam" id="PF14706"/>
    </source>
</evidence>
<feature type="domain" description="Transposase Tn5-like N-terminal" evidence="2">
    <location>
        <begin position="308"/>
        <end position="365"/>
    </location>
</feature>
<gene>
    <name evidence="3" type="ordered locus">TVNIR_1251</name>
</gene>
<dbReference type="GO" id="GO:0006313">
    <property type="term" value="P:DNA transposition"/>
    <property type="evidence" value="ECO:0007669"/>
    <property type="project" value="InterPro"/>
</dbReference>
<evidence type="ECO:0000259" key="1">
    <source>
        <dbReference type="Pfam" id="PF01609"/>
    </source>
</evidence>
<dbReference type="AlphaFoldDB" id="L0DTK9"/>
<dbReference type="KEGG" id="tni:TVNIR_1251"/>
<dbReference type="Proteomes" id="UP000010809">
    <property type="component" value="Chromosome"/>
</dbReference>
<dbReference type="EMBL" id="CP003989">
    <property type="protein sequence ID" value="AGA32924.1"/>
    <property type="molecule type" value="Genomic_DNA"/>
</dbReference>
<evidence type="ECO:0000313" key="3">
    <source>
        <dbReference type="EMBL" id="AGA32924.1"/>
    </source>
</evidence>
<dbReference type="InterPro" id="IPR025639">
    <property type="entry name" value="DruA"/>
</dbReference>
<dbReference type="RefSeq" id="WP_015258061.1">
    <property type="nucleotide sequence ID" value="NC_019902.2"/>
</dbReference>
<dbReference type="InterPro" id="IPR012337">
    <property type="entry name" value="RNaseH-like_sf"/>
</dbReference>
<dbReference type="GO" id="GO:0004803">
    <property type="term" value="F:transposase activity"/>
    <property type="evidence" value="ECO:0007669"/>
    <property type="project" value="InterPro"/>
</dbReference>
<keyword evidence="4" id="KW-1185">Reference proteome</keyword>
<dbReference type="Pfam" id="PF14706">
    <property type="entry name" value="Tnp_DNA_bind"/>
    <property type="match status" value="1"/>
</dbReference>
<proteinExistence type="predicted"/>
<dbReference type="InterPro" id="IPR038215">
    <property type="entry name" value="TN5-like_N_sf"/>
</dbReference>
<sequence length="771" mass="85778">MWEQSQIKRTLSAPANLARVQALIREAPELHRTALADQICTTWGFFDARGRPQRAGCLKALRALERAGRITLPPACSSPGRGGQGRRLGVAVPAPQGVGREVTELEGLALVRVDTAEHRALWNELMAREHPRGMGPLVGAQLRYLVGSAQGWLGALGFAASALQLAARDAWIGWDPALRERHRHRVVGLNRFLLRPGVSCRNLASWTLGRALRRLGADFEACHGYRPWLVETFIEPPHTGVSLRASNWRFVGETGGRGRQDRGHAAAETRKAIYLYELEPDWRARLGVGPAPARGDTPLEPAEGLDAQQWAEHEFGGAPLGDQRLTKRLVDSARRQGEDPLRAFTAVARDDWAAVKGYYRLIDQPADSEVTAEHILAPHRARTQRRMQAQATVLCLQDGTDLNFTTRPQTRGIGVIGRNQTGAESLGLHLHSTLAVNADGLPLGVLKAQFEAPQLRGDEEPSQEEKKSFRWIAGLRDTAALAATLPNTRVVSVADREADAFELYAEQQRHPEVELVVRAQHNRRLADGRRLFDVARATASRGSVELQVDGQSLRTKTSKRPARLGRAARTAELELRYTPVTLRGTPAGADPPVTLELTVVHALERDPPKGEKPLEWFVLTTLTVTSAEQAAEILRWYRLRWRIEDWHRVLKSGCKIDELGHHSVERLERAIAIRLVIAWRVMLMTLLGREAPELPPELLFSDVELRVLGDYAQSRRRPRPTSLQEAVREVAILGGYTNRNHDPPPGHQLMWHGYAKLTTMSFAYALRDEIG</sequence>
<dbReference type="InterPro" id="IPR014737">
    <property type="entry name" value="Transposase_Tn5-like_C"/>
</dbReference>
<dbReference type="GO" id="GO:0003677">
    <property type="term" value="F:DNA binding"/>
    <property type="evidence" value="ECO:0007669"/>
    <property type="project" value="InterPro"/>
</dbReference>
<dbReference type="eggNOG" id="COG3385">
    <property type="taxonomic scope" value="Bacteria"/>
</dbReference>
<dbReference type="Gene3D" id="1.10.246.40">
    <property type="entry name" value="Tn5 transposase, domain 1"/>
    <property type="match status" value="1"/>
</dbReference>
<dbReference type="PATRIC" id="fig|1255043.3.peg.1264"/>
<dbReference type="PANTHER" id="PTHR37319">
    <property type="entry name" value="TRANSPOSASE"/>
    <property type="match status" value="1"/>
</dbReference>
<dbReference type="NCBIfam" id="NF033590">
    <property type="entry name" value="transpos_IS4_3"/>
    <property type="match status" value="1"/>
</dbReference>
<protein>
    <submittedName>
        <fullName evidence="3">Transposase</fullName>
    </submittedName>
</protein>
<feature type="domain" description="Transposase IS4-like" evidence="1">
    <location>
        <begin position="488"/>
        <end position="677"/>
    </location>
</feature>
<dbReference type="InterPro" id="IPR014735">
    <property type="entry name" value="Transposase_Tn5-like_N"/>
</dbReference>
<dbReference type="InterPro" id="IPR047768">
    <property type="entry name" value="Tn5p-like"/>
</dbReference>
<dbReference type="Gene3D" id="3.90.350.10">
    <property type="entry name" value="Transposase Inhibitor Protein From Tn5, Chain A, domain 1"/>
    <property type="match status" value="1"/>
</dbReference>
<dbReference type="Gene3D" id="1.10.740.10">
    <property type="entry name" value="Transferase Inhibitor Protein From Tn5, Chain"/>
    <property type="match status" value="1"/>
</dbReference>
<dbReference type="InterPro" id="IPR002559">
    <property type="entry name" value="Transposase_11"/>
</dbReference>
<dbReference type="SUPFAM" id="SSF53098">
    <property type="entry name" value="Ribonuclease H-like"/>
    <property type="match status" value="1"/>
</dbReference>
<dbReference type="InterPro" id="IPR054836">
    <property type="entry name" value="Tn5_transposase"/>
</dbReference>
<dbReference type="Pfam" id="PF14236">
    <property type="entry name" value="DruA"/>
    <property type="match status" value="1"/>
</dbReference>
<organism evidence="3 4">
    <name type="scientific">Thioalkalivibrio nitratireducens (strain DSM 14787 / UNIQEM 213 / ALEN2)</name>
    <dbReference type="NCBI Taxonomy" id="1255043"/>
    <lineage>
        <taxon>Bacteria</taxon>
        <taxon>Pseudomonadati</taxon>
        <taxon>Pseudomonadota</taxon>
        <taxon>Gammaproteobacteria</taxon>
        <taxon>Chromatiales</taxon>
        <taxon>Ectothiorhodospiraceae</taxon>
        <taxon>Thioalkalivibrio</taxon>
    </lineage>
</organism>
<reference evidence="3" key="1">
    <citation type="submission" date="2015-12" db="EMBL/GenBank/DDBJ databases">
        <authorList>
            <person name="Tikhonova T.V."/>
            <person name="Pavlov A.R."/>
            <person name="Beletsky A.V."/>
            <person name="Mardanov A.V."/>
            <person name="Sorokin D.Y."/>
            <person name="Ravin N.V."/>
            <person name="Popov V.O."/>
        </authorList>
    </citation>
    <scope>NUCLEOTIDE SEQUENCE</scope>
    <source>
        <strain evidence="3">DSM 14787</strain>
    </source>
</reference>
<dbReference type="OrthoDB" id="6112254at2"/>
<dbReference type="PANTHER" id="PTHR37319:SF1">
    <property type="entry name" value="TRANSPOSASE TN5 DIMERISATION DOMAIN-CONTAINING PROTEIN"/>
    <property type="match status" value="1"/>
</dbReference>
<dbReference type="Pfam" id="PF01609">
    <property type="entry name" value="DDE_Tnp_1"/>
    <property type="match status" value="1"/>
</dbReference>
<name>L0DTK9_THIND</name>
<evidence type="ECO:0000313" key="4">
    <source>
        <dbReference type="Proteomes" id="UP000010809"/>
    </source>
</evidence>
<dbReference type="HOGENOM" id="CLU_366259_0_0_6"/>
<accession>L0DTK9</accession>